<keyword evidence="2" id="KW-1185">Reference proteome</keyword>
<organism evidence="1 2">
    <name type="scientific">Halovivax ruber (strain DSM 18193 / JCM 13892 / XH-70)</name>
    <dbReference type="NCBI Taxonomy" id="797302"/>
    <lineage>
        <taxon>Archaea</taxon>
        <taxon>Methanobacteriati</taxon>
        <taxon>Methanobacteriota</taxon>
        <taxon>Stenosarchaea group</taxon>
        <taxon>Halobacteria</taxon>
        <taxon>Halobacteriales</taxon>
        <taxon>Natrialbaceae</taxon>
        <taxon>Halovivax</taxon>
    </lineage>
</organism>
<accession>L0I7L8</accession>
<dbReference type="OrthoDB" id="197152at2157"/>
<dbReference type="RefSeq" id="WP_015299387.1">
    <property type="nucleotide sequence ID" value="NC_019964.1"/>
</dbReference>
<dbReference type="EMBL" id="CP003050">
    <property type="protein sequence ID" value="AGB14684.1"/>
    <property type="molecule type" value="Genomic_DNA"/>
</dbReference>
<dbReference type="HOGENOM" id="CLU_938786_0_0_2"/>
<dbReference type="Proteomes" id="UP000010846">
    <property type="component" value="Chromosome"/>
</dbReference>
<evidence type="ECO:0000313" key="2">
    <source>
        <dbReference type="Proteomes" id="UP000010846"/>
    </source>
</evidence>
<name>L0I7L8_HALRX</name>
<gene>
    <name evidence="1" type="ordered locus">Halru_0030</name>
</gene>
<protein>
    <submittedName>
        <fullName evidence="1">Uncharacterized protein</fullName>
    </submittedName>
</protein>
<reference evidence="1" key="1">
    <citation type="submission" date="2011-09" db="EMBL/GenBank/DDBJ databases">
        <title>Complete sequence of Halovivax ruber XH-70.</title>
        <authorList>
            <consortium name="US DOE Joint Genome Institute"/>
            <person name="Lucas S."/>
            <person name="Han J."/>
            <person name="Lapidus A."/>
            <person name="Cheng J.-F."/>
            <person name="Goodwin L."/>
            <person name="Pitluck S."/>
            <person name="Peters L."/>
            <person name="Mikhailova N."/>
            <person name="Davenport K."/>
            <person name="Detter J.C."/>
            <person name="Han C."/>
            <person name="Tapia R."/>
            <person name="Land M."/>
            <person name="Hauser L."/>
            <person name="Kyrpides N."/>
            <person name="Ivanova N."/>
            <person name="Pagani I."/>
            <person name="Sproer C."/>
            <person name="Anderson I."/>
            <person name="Woyke T."/>
        </authorList>
    </citation>
    <scope>NUCLEOTIDE SEQUENCE</scope>
    <source>
        <strain evidence="1">XH-70</strain>
    </source>
</reference>
<dbReference type="KEGG" id="hru:Halru_0030"/>
<sequence length="296" mass="33079">MSRKDVGRRSVLASTGTTLFGSIAANTAIASRGTDPSKRFTDVILESNRIAKEKGLEERQKYLDEKGVSHQEKDLQVSLNGNRYDNTTQTAGNDSNICVEPLECDADIDVQFSLSYEPRADPGEFHYSYFMKFNYSLDWDLSPIGPGITYYGPKNPVDTLGLTWEENRVDVKDYKEVPESVVTDDFTEFDGGSYTGSGLGVLVDGRKAAWESGLTGGEWDWSQLATAGVFLVEDVDFRPETSFRGFYTYAWEGVKPDVSVSYPETITFSANEYDESEKFQHTPEGDTFHLKAKDVM</sequence>
<dbReference type="eggNOG" id="arCOG14276">
    <property type="taxonomic scope" value="Archaea"/>
</dbReference>
<proteinExistence type="predicted"/>
<evidence type="ECO:0000313" key="1">
    <source>
        <dbReference type="EMBL" id="AGB14684.1"/>
    </source>
</evidence>
<dbReference type="AlphaFoldDB" id="L0I7L8"/>
<dbReference type="GeneID" id="14377501"/>